<keyword evidence="4 6" id="KW-1133">Transmembrane helix</keyword>
<name>A0A934MD86_9HYPH</name>
<evidence type="ECO:0000256" key="4">
    <source>
        <dbReference type="ARBA" id="ARBA00022989"/>
    </source>
</evidence>
<organism evidence="8 9">
    <name type="scientific">Acuticoccus mangrovi</name>
    <dbReference type="NCBI Taxonomy" id="2796142"/>
    <lineage>
        <taxon>Bacteria</taxon>
        <taxon>Pseudomonadati</taxon>
        <taxon>Pseudomonadota</taxon>
        <taxon>Alphaproteobacteria</taxon>
        <taxon>Hyphomicrobiales</taxon>
        <taxon>Amorphaceae</taxon>
        <taxon>Acuticoccus</taxon>
    </lineage>
</organism>
<proteinExistence type="predicted"/>
<feature type="transmembrane region" description="Helical" evidence="6">
    <location>
        <begin position="60"/>
        <end position="80"/>
    </location>
</feature>
<evidence type="ECO:0000256" key="1">
    <source>
        <dbReference type="ARBA" id="ARBA00004651"/>
    </source>
</evidence>
<comment type="caution">
    <text evidence="8">The sequence shown here is derived from an EMBL/GenBank/DDBJ whole genome shotgun (WGS) entry which is preliminary data.</text>
</comment>
<protein>
    <submittedName>
        <fullName evidence="8">RDD family protein</fullName>
    </submittedName>
</protein>
<gene>
    <name evidence="8" type="ORF">JCR33_10315</name>
</gene>
<evidence type="ECO:0000256" key="2">
    <source>
        <dbReference type="ARBA" id="ARBA00022475"/>
    </source>
</evidence>
<dbReference type="GO" id="GO:0005886">
    <property type="term" value="C:plasma membrane"/>
    <property type="evidence" value="ECO:0007669"/>
    <property type="project" value="UniProtKB-SubCell"/>
</dbReference>
<evidence type="ECO:0000313" key="8">
    <source>
        <dbReference type="EMBL" id="MBJ3776082.1"/>
    </source>
</evidence>
<feature type="transmembrane region" description="Helical" evidence="6">
    <location>
        <begin position="19"/>
        <end position="40"/>
    </location>
</feature>
<comment type="subcellular location">
    <subcellularLocation>
        <location evidence="1">Cell membrane</location>
        <topology evidence="1">Multi-pass membrane protein</topology>
    </subcellularLocation>
</comment>
<evidence type="ECO:0000313" key="9">
    <source>
        <dbReference type="Proteomes" id="UP000609531"/>
    </source>
</evidence>
<keyword evidence="5 6" id="KW-0472">Membrane</keyword>
<dbReference type="Pfam" id="PF06271">
    <property type="entry name" value="RDD"/>
    <property type="match status" value="1"/>
</dbReference>
<dbReference type="EMBL" id="JAEKJA010000007">
    <property type="protein sequence ID" value="MBJ3776082.1"/>
    <property type="molecule type" value="Genomic_DNA"/>
</dbReference>
<dbReference type="PANTHER" id="PTHR36115">
    <property type="entry name" value="PROLINE-RICH ANTIGEN HOMOLOG-RELATED"/>
    <property type="match status" value="1"/>
</dbReference>
<feature type="domain" description="RDD" evidence="7">
    <location>
        <begin position="12"/>
        <end position="141"/>
    </location>
</feature>
<evidence type="ECO:0000259" key="7">
    <source>
        <dbReference type="Pfam" id="PF06271"/>
    </source>
</evidence>
<reference evidence="8" key="1">
    <citation type="submission" date="2020-12" db="EMBL/GenBank/DDBJ databases">
        <title>Bacterial taxonomy.</title>
        <authorList>
            <person name="Pan X."/>
        </authorList>
    </citation>
    <scope>NUCLEOTIDE SEQUENCE</scope>
    <source>
        <strain evidence="8">B2012</strain>
    </source>
</reference>
<keyword evidence="9" id="KW-1185">Reference proteome</keyword>
<dbReference type="PANTHER" id="PTHR36115:SF4">
    <property type="entry name" value="MEMBRANE PROTEIN"/>
    <property type="match status" value="1"/>
</dbReference>
<dbReference type="InterPro" id="IPR051791">
    <property type="entry name" value="Pra-immunoreactive"/>
</dbReference>
<feature type="transmembrane region" description="Helical" evidence="6">
    <location>
        <begin position="109"/>
        <end position="128"/>
    </location>
</feature>
<evidence type="ECO:0000256" key="3">
    <source>
        <dbReference type="ARBA" id="ARBA00022692"/>
    </source>
</evidence>
<evidence type="ECO:0000256" key="5">
    <source>
        <dbReference type="ARBA" id="ARBA00023136"/>
    </source>
</evidence>
<keyword evidence="2" id="KW-1003">Cell membrane</keyword>
<dbReference type="InterPro" id="IPR010432">
    <property type="entry name" value="RDD"/>
</dbReference>
<dbReference type="AlphaFoldDB" id="A0A934MD86"/>
<sequence>MAFTHPVAEVEYGGFWRRLVAAVIDGILFSAISVPAGIAVYGEDRIFPAGPTLVEVPDNFWIGTLLPLILTVFFWVRWAATPGKMVMNLKVLRADDGRYVTMWQGVGRYCAYFISAFFFMLGFIWIAFDRRKQGWHDKLAGTVVIHQRSVTP</sequence>
<keyword evidence="3 6" id="KW-0812">Transmembrane</keyword>
<evidence type="ECO:0000256" key="6">
    <source>
        <dbReference type="SAM" id="Phobius"/>
    </source>
</evidence>
<dbReference type="Proteomes" id="UP000609531">
    <property type="component" value="Unassembled WGS sequence"/>
</dbReference>
<accession>A0A934MD86</accession>
<dbReference type="RefSeq" id="WP_198881966.1">
    <property type="nucleotide sequence ID" value="NZ_JAEKJA010000007.1"/>
</dbReference>